<organism evidence="6 7">
    <name type="scientific">Luteimonas chenhongjianii</name>
    <dbReference type="NCBI Taxonomy" id="2006110"/>
    <lineage>
        <taxon>Bacteria</taxon>
        <taxon>Pseudomonadati</taxon>
        <taxon>Pseudomonadota</taxon>
        <taxon>Gammaproteobacteria</taxon>
        <taxon>Lysobacterales</taxon>
        <taxon>Lysobacteraceae</taxon>
        <taxon>Luteimonas</taxon>
    </lineage>
</organism>
<dbReference type="PANTHER" id="PTHR46743">
    <property type="entry name" value="TEICHOIC ACIDS EXPORT ATP-BINDING PROTEIN TAGH"/>
    <property type="match status" value="1"/>
</dbReference>
<keyword evidence="2" id="KW-0813">Transport</keyword>
<feature type="domain" description="ABC transporter" evidence="5">
    <location>
        <begin position="24"/>
        <end position="254"/>
    </location>
</feature>
<evidence type="ECO:0000256" key="2">
    <source>
        <dbReference type="ARBA" id="ARBA00022448"/>
    </source>
</evidence>
<gene>
    <name evidence="6" type="ORF">CNR27_14855</name>
</gene>
<name>A0A290XHX8_9GAMM</name>
<dbReference type="GO" id="GO:0016020">
    <property type="term" value="C:membrane"/>
    <property type="evidence" value="ECO:0007669"/>
    <property type="project" value="InterPro"/>
</dbReference>
<protein>
    <submittedName>
        <fullName evidence="6">ABC transporter ATP-binding protein</fullName>
    </submittedName>
</protein>
<dbReference type="SMART" id="SM00382">
    <property type="entry name" value="AAA"/>
    <property type="match status" value="1"/>
</dbReference>
<dbReference type="SUPFAM" id="SSF52540">
    <property type="entry name" value="P-loop containing nucleoside triphosphate hydrolases"/>
    <property type="match status" value="1"/>
</dbReference>
<proteinExistence type="inferred from homology"/>
<dbReference type="InterPro" id="IPR029439">
    <property type="entry name" value="Wzt_C"/>
</dbReference>
<dbReference type="InterPro" id="IPR017871">
    <property type="entry name" value="ABC_transporter-like_CS"/>
</dbReference>
<evidence type="ECO:0000259" key="5">
    <source>
        <dbReference type="PROSITE" id="PS50893"/>
    </source>
</evidence>
<dbReference type="InterPro" id="IPR003439">
    <property type="entry name" value="ABC_transporter-like_ATP-bd"/>
</dbReference>
<dbReference type="EMBL" id="CP023406">
    <property type="protein sequence ID" value="ATD68556.1"/>
    <property type="molecule type" value="Genomic_DNA"/>
</dbReference>
<dbReference type="InterPro" id="IPR003593">
    <property type="entry name" value="AAA+_ATPase"/>
</dbReference>
<evidence type="ECO:0000256" key="1">
    <source>
        <dbReference type="ARBA" id="ARBA00005417"/>
    </source>
</evidence>
<sequence length="452" mass="49763">MCSDTVLGQADLMISATGVCKSYRRYDRPSRRLWQALSGRTSEGKDEFTALHAVDLEIRRGETVGIIGRNGSGKSTLLQIIAGTLSPTRGAVRVGGKVAALLELGSGFDPDFTGRENVYLNAAILGLTREQVAARIDDILAFAEIGDFIDQPVRSYSSGMAVRLAFAVVAHVDADVLIIDEALSVGDAFFAQKCMRFLRRFQQRGTLLFVSHDAAAVVNLCRRAIWLDAGRIRMQGAAQDVMEAYMAEQHAVSRQGAGAEVRVERKRREVRPDMDVRAELFREVGVRNRFALFEFDPEQVGTEFGAQAARIESVALENEEGARISVFEGGEVVRLVVTAKLREPLQQLIVGFYVKDRLGQRLFGDNTFLAYRDAPLSGNAGETLRAAFTFRMPFMPSGSYMIDAAVASGDQDEHTQQHWVHDALEFRALDETMRHGLVGLPMLAIDAEVALT</sequence>
<dbReference type="Pfam" id="PF00005">
    <property type="entry name" value="ABC_tran"/>
    <property type="match status" value="1"/>
</dbReference>
<dbReference type="KEGG" id="lum:CNR27_14855"/>
<keyword evidence="3" id="KW-0547">Nucleotide-binding</keyword>
<dbReference type="InterPro" id="IPR015860">
    <property type="entry name" value="ABC_transpr_TagH-like"/>
</dbReference>
<dbReference type="AlphaFoldDB" id="A0A290XHX8"/>
<evidence type="ECO:0000256" key="3">
    <source>
        <dbReference type="ARBA" id="ARBA00022741"/>
    </source>
</evidence>
<dbReference type="Gene3D" id="2.70.50.60">
    <property type="entry name" value="abc- transporter (atp binding component) like domain"/>
    <property type="match status" value="1"/>
</dbReference>
<dbReference type="PANTHER" id="PTHR46743:SF2">
    <property type="entry name" value="TEICHOIC ACIDS EXPORT ATP-BINDING PROTEIN TAGH"/>
    <property type="match status" value="1"/>
</dbReference>
<accession>A0A290XHX8</accession>
<dbReference type="InterPro" id="IPR027417">
    <property type="entry name" value="P-loop_NTPase"/>
</dbReference>
<dbReference type="GO" id="GO:0140359">
    <property type="term" value="F:ABC-type transporter activity"/>
    <property type="evidence" value="ECO:0007669"/>
    <property type="project" value="InterPro"/>
</dbReference>
<dbReference type="Proteomes" id="UP000218968">
    <property type="component" value="Chromosome"/>
</dbReference>
<dbReference type="OrthoDB" id="9778870at2"/>
<dbReference type="Pfam" id="PF14524">
    <property type="entry name" value="Wzt_C"/>
    <property type="match status" value="1"/>
</dbReference>
<evidence type="ECO:0000256" key="4">
    <source>
        <dbReference type="ARBA" id="ARBA00022840"/>
    </source>
</evidence>
<dbReference type="CDD" id="cd03220">
    <property type="entry name" value="ABC_KpsT_Wzt"/>
    <property type="match status" value="1"/>
</dbReference>
<dbReference type="PROSITE" id="PS00211">
    <property type="entry name" value="ABC_TRANSPORTER_1"/>
    <property type="match status" value="1"/>
</dbReference>
<dbReference type="CDD" id="cd10147">
    <property type="entry name" value="Wzt_C-like"/>
    <property type="match status" value="1"/>
</dbReference>
<evidence type="ECO:0000313" key="6">
    <source>
        <dbReference type="EMBL" id="ATD68556.1"/>
    </source>
</evidence>
<dbReference type="Gene3D" id="3.40.50.300">
    <property type="entry name" value="P-loop containing nucleotide triphosphate hydrolases"/>
    <property type="match status" value="1"/>
</dbReference>
<dbReference type="PROSITE" id="PS50893">
    <property type="entry name" value="ABC_TRANSPORTER_2"/>
    <property type="match status" value="1"/>
</dbReference>
<evidence type="ECO:0000313" key="7">
    <source>
        <dbReference type="Proteomes" id="UP000218968"/>
    </source>
</evidence>
<dbReference type="InterPro" id="IPR050683">
    <property type="entry name" value="Bact_Polysacc_Export_ATP-bd"/>
</dbReference>
<comment type="similarity">
    <text evidence="1">Belongs to the ABC transporter superfamily.</text>
</comment>
<keyword evidence="7" id="KW-1185">Reference proteome</keyword>
<dbReference type="GO" id="GO:0005524">
    <property type="term" value="F:ATP binding"/>
    <property type="evidence" value="ECO:0007669"/>
    <property type="project" value="UniProtKB-KW"/>
</dbReference>
<keyword evidence="4 6" id="KW-0067">ATP-binding</keyword>
<reference evidence="7" key="1">
    <citation type="submission" date="2017-09" db="EMBL/GenBank/DDBJ databases">
        <title>Luteimonas liuhanmingii sp.nov., isolated from the intestinal contents of Tibetan Plateau Pika in Yushu, Qinghai Province, China.</title>
        <authorList>
            <person name="Gui Z."/>
        </authorList>
    </citation>
    <scope>NUCLEOTIDE SEQUENCE [LARGE SCALE GENOMIC DNA]</scope>
    <source>
        <strain evidence="7">100111</strain>
    </source>
</reference>
<dbReference type="GO" id="GO:0016887">
    <property type="term" value="F:ATP hydrolysis activity"/>
    <property type="evidence" value="ECO:0007669"/>
    <property type="project" value="InterPro"/>
</dbReference>